<organism evidence="1 2">
    <name type="scientific">Campylobacter lari</name>
    <dbReference type="NCBI Taxonomy" id="201"/>
    <lineage>
        <taxon>Bacteria</taxon>
        <taxon>Pseudomonadati</taxon>
        <taxon>Campylobacterota</taxon>
        <taxon>Epsilonproteobacteria</taxon>
        <taxon>Campylobacterales</taxon>
        <taxon>Campylobacteraceae</taxon>
        <taxon>Campylobacter</taxon>
    </lineage>
</organism>
<dbReference type="RefSeq" id="WP_257941966.1">
    <property type="nucleotide sequence ID" value="NZ_CP176585.1"/>
</dbReference>
<protein>
    <submittedName>
        <fullName evidence="1">Uncharacterized protein</fullName>
    </submittedName>
</protein>
<name>A0A7M1MHY9_CAMLA</name>
<evidence type="ECO:0000313" key="1">
    <source>
        <dbReference type="EMBL" id="QOQ99144.1"/>
    </source>
</evidence>
<gene>
    <name evidence="1" type="ORF">HW242_05340</name>
</gene>
<proteinExistence type="predicted"/>
<accession>A0A7M1MHY9</accession>
<reference evidence="1 2" key="1">
    <citation type="submission" date="2020-10" db="EMBL/GenBank/DDBJ databases">
        <title>Campylobacter and Helicobacter PacBio genomes.</title>
        <authorList>
            <person name="Lane C."/>
        </authorList>
    </citation>
    <scope>NUCLEOTIDE SEQUENCE [LARGE SCALE GENOMIC DNA]</scope>
    <source>
        <strain evidence="1 2">2014D-0218</strain>
    </source>
</reference>
<dbReference type="Proteomes" id="UP000594890">
    <property type="component" value="Chromosome"/>
</dbReference>
<dbReference type="AlphaFoldDB" id="A0A7M1MHY9"/>
<evidence type="ECO:0000313" key="2">
    <source>
        <dbReference type="Proteomes" id="UP000594890"/>
    </source>
</evidence>
<sequence length="51" mass="6156">MKRFTDYIEPFSKNFTSTNNIYIFLDNFSVFDHDSKTKYFKFAMIKTIADN</sequence>
<dbReference type="EMBL" id="CP063088">
    <property type="protein sequence ID" value="QOQ99144.1"/>
    <property type="molecule type" value="Genomic_DNA"/>
</dbReference>